<proteinExistence type="predicted"/>
<evidence type="ECO:0000313" key="3">
    <source>
        <dbReference type="Proteomes" id="UP001164929"/>
    </source>
</evidence>
<sequence length="87" mass="9546">MKNFHVFVALVLILFCFQGNYEVMAARICVRAEPMVNCREEKCTAVCDKKYGGPTKEGGGSRGHCVISGTCTCTFICDVPPLAPKFH</sequence>
<keyword evidence="3" id="KW-1185">Reference proteome</keyword>
<accession>A0AAD6Q6S6</accession>
<name>A0AAD6Q6S6_9ROSI</name>
<dbReference type="Proteomes" id="UP001164929">
    <property type="component" value="Chromosome 11"/>
</dbReference>
<gene>
    <name evidence="2" type="ORF">NC653_027372</name>
</gene>
<dbReference type="AlphaFoldDB" id="A0AAD6Q6S6"/>
<evidence type="ECO:0000256" key="1">
    <source>
        <dbReference type="SAM" id="SignalP"/>
    </source>
</evidence>
<feature type="signal peptide" evidence="1">
    <location>
        <begin position="1"/>
        <end position="25"/>
    </location>
</feature>
<feature type="chain" id="PRO_5041973531" description="Defensin-like protein" evidence="1">
    <location>
        <begin position="26"/>
        <end position="87"/>
    </location>
</feature>
<dbReference type="EMBL" id="JAQIZT010000011">
    <property type="protein sequence ID" value="KAJ6979193.1"/>
    <property type="molecule type" value="Genomic_DNA"/>
</dbReference>
<keyword evidence="1" id="KW-0732">Signal</keyword>
<organism evidence="2 3">
    <name type="scientific">Populus alba x Populus x berolinensis</name>
    <dbReference type="NCBI Taxonomy" id="444605"/>
    <lineage>
        <taxon>Eukaryota</taxon>
        <taxon>Viridiplantae</taxon>
        <taxon>Streptophyta</taxon>
        <taxon>Embryophyta</taxon>
        <taxon>Tracheophyta</taxon>
        <taxon>Spermatophyta</taxon>
        <taxon>Magnoliopsida</taxon>
        <taxon>eudicotyledons</taxon>
        <taxon>Gunneridae</taxon>
        <taxon>Pentapetalae</taxon>
        <taxon>rosids</taxon>
        <taxon>fabids</taxon>
        <taxon>Malpighiales</taxon>
        <taxon>Salicaceae</taxon>
        <taxon>Saliceae</taxon>
        <taxon>Populus</taxon>
    </lineage>
</organism>
<protein>
    <recommendedName>
        <fullName evidence="4">Defensin-like protein</fullName>
    </recommendedName>
</protein>
<evidence type="ECO:0000313" key="2">
    <source>
        <dbReference type="EMBL" id="KAJ6979193.1"/>
    </source>
</evidence>
<evidence type="ECO:0008006" key="4">
    <source>
        <dbReference type="Google" id="ProtNLM"/>
    </source>
</evidence>
<reference evidence="2" key="1">
    <citation type="journal article" date="2023" name="Mol. Ecol. Resour.">
        <title>Chromosome-level genome assembly of a triploid poplar Populus alba 'Berolinensis'.</title>
        <authorList>
            <person name="Chen S."/>
            <person name="Yu Y."/>
            <person name="Wang X."/>
            <person name="Wang S."/>
            <person name="Zhang T."/>
            <person name="Zhou Y."/>
            <person name="He R."/>
            <person name="Meng N."/>
            <person name="Wang Y."/>
            <person name="Liu W."/>
            <person name="Liu Z."/>
            <person name="Liu J."/>
            <person name="Guo Q."/>
            <person name="Huang H."/>
            <person name="Sederoff R.R."/>
            <person name="Wang G."/>
            <person name="Qu G."/>
            <person name="Chen S."/>
        </authorList>
    </citation>
    <scope>NUCLEOTIDE SEQUENCE</scope>
    <source>
        <strain evidence="2">SC-2020</strain>
    </source>
</reference>
<comment type="caution">
    <text evidence="2">The sequence shown here is derived from an EMBL/GenBank/DDBJ whole genome shotgun (WGS) entry which is preliminary data.</text>
</comment>